<reference evidence="3" key="1">
    <citation type="submission" date="2023-03" db="EMBL/GenBank/DDBJ databases">
        <authorList>
            <person name="Julca I."/>
        </authorList>
    </citation>
    <scope>NUCLEOTIDE SEQUENCE</scope>
</reference>
<evidence type="ECO:0000313" key="3">
    <source>
        <dbReference type="EMBL" id="CAI9089398.1"/>
    </source>
</evidence>
<dbReference type="PANTHER" id="PTHR35103">
    <property type="entry name" value="OS06G0115700 PROTEIN"/>
    <property type="match status" value="1"/>
</dbReference>
<dbReference type="Proteomes" id="UP001161247">
    <property type="component" value="Chromosome 1"/>
</dbReference>
<dbReference type="AlphaFoldDB" id="A0AAV1C482"/>
<dbReference type="EMBL" id="OX459118">
    <property type="protein sequence ID" value="CAI9089398.1"/>
    <property type="molecule type" value="Genomic_DNA"/>
</dbReference>
<evidence type="ECO:0000313" key="4">
    <source>
        <dbReference type="Proteomes" id="UP001161247"/>
    </source>
</evidence>
<organism evidence="3 4">
    <name type="scientific">Oldenlandia corymbosa var. corymbosa</name>
    <dbReference type="NCBI Taxonomy" id="529605"/>
    <lineage>
        <taxon>Eukaryota</taxon>
        <taxon>Viridiplantae</taxon>
        <taxon>Streptophyta</taxon>
        <taxon>Embryophyta</taxon>
        <taxon>Tracheophyta</taxon>
        <taxon>Spermatophyta</taxon>
        <taxon>Magnoliopsida</taxon>
        <taxon>eudicotyledons</taxon>
        <taxon>Gunneridae</taxon>
        <taxon>Pentapetalae</taxon>
        <taxon>asterids</taxon>
        <taxon>lamiids</taxon>
        <taxon>Gentianales</taxon>
        <taxon>Rubiaceae</taxon>
        <taxon>Rubioideae</taxon>
        <taxon>Spermacoceae</taxon>
        <taxon>Hedyotis-Oldenlandia complex</taxon>
        <taxon>Oldenlandia</taxon>
    </lineage>
</organism>
<feature type="region of interest" description="Disordered" evidence="2">
    <location>
        <begin position="175"/>
        <end position="232"/>
    </location>
</feature>
<accession>A0AAV1C482</accession>
<feature type="coiled-coil region" evidence="1">
    <location>
        <begin position="109"/>
        <end position="136"/>
    </location>
</feature>
<name>A0AAV1C482_OLDCO</name>
<evidence type="ECO:0000256" key="1">
    <source>
        <dbReference type="SAM" id="Coils"/>
    </source>
</evidence>
<evidence type="ECO:0000256" key="2">
    <source>
        <dbReference type="SAM" id="MobiDB-lite"/>
    </source>
</evidence>
<gene>
    <name evidence="3" type="ORF">OLC1_LOCUS1748</name>
</gene>
<protein>
    <submittedName>
        <fullName evidence="3">OLC1v1023964C1</fullName>
    </submittedName>
</protein>
<dbReference type="PANTHER" id="PTHR35103:SF1">
    <property type="entry name" value="OS06G0115700 PROTEIN"/>
    <property type="match status" value="1"/>
</dbReference>
<feature type="compositionally biased region" description="Basic and acidic residues" evidence="2">
    <location>
        <begin position="194"/>
        <end position="205"/>
    </location>
</feature>
<keyword evidence="4" id="KW-1185">Reference proteome</keyword>
<sequence length="232" mass="26071">MVVALGPGKFYGSSLPRPRIYTDVRFNDYRVDPPVPVTDPLMTWAEEAHWSMGGLSFQRHRLQGRIEGSVEKLRAEQEKLIRKAQKAAYPKKKIGASTSPSTPAAPVAVKRKRRILALLDEEEEEEEEERMVEKKEVVRKTARKLGDDFDRVANEKRRSPGRRSGVGTAVLAAVRKQSPRTEEEEEEIMGSIGTKEKSNSIDKKVSGKKRLTKKGETAVKGMRSSPRLAMSQ</sequence>
<keyword evidence="1" id="KW-0175">Coiled coil</keyword>
<proteinExistence type="predicted"/>